<comment type="similarity">
    <text evidence="1">Belongs to the sigma-70 factor family. ECF subfamily.</text>
</comment>
<evidence type="ECO:0000256" key="4">
    <source>
        <dbReference type="ARBA" id="ARBA00023163"/>
    </source>
</evidence>
<dbReference type="Pfam" id="PF08281">
    <property type="entry name" value="Sigma70_r4_2"/>
    <property type="match status" value="1"/>
</dbReference>
<dbReference type="InterPro" id="IPR014284">
    <property type="entry name" value="RNA_pol_sigma-70_dom"/>
</dbReference>
<evidence type="ECO:0000256" key="3">
    <source>
        <dbReference type="ARBA" id="ARBA00023082"/>
    </source>
</evidence>
<dbReference type="Pfam" id="PF04542">
    <property type="entry name" value="Sigma70_r2"/>
    <property type="match status" value="1"/>
</dbReference>
<gene>
    <name evidence="7" type="ORF">EZ428_18965</name>
</gene>
<dbReference type="Proteomes" id="UP000292884">
    <property type="component" value="Unassembled WGS sequence"/>
</dbReference>
<dbReference type="InterPro" id="IPR036388">
    <property type="entry name" value="WH-like_DNA-bd_sf"/>
</dbReference>
<feature type="domain" description="RNA polymerase sigma-70 region 2" evidence="5">
    <location>
        <begin position="33"/>
        <end position="100"/>
    </location>
</feature>
<dbReference type="NCBIfam" id="TIGR02937">
    <property type="entry name" value="sigma70-ECF"/>
    <property type="match status" value="1"/>
</dbReference>
<dbReference type="InterPro" id="IPR039425">
    <property type="entry name" value="RNA_pol_sigma-70-like"/>
</dbReference>
<evidence type="ECO:0000259" key="5">
    <source>
        <dbReference type="Pfam" id="PF04542"/>
    </source>
</evidence>
<reference evidence="7 8" key="1">
    <citation type="submission" date="2019-02" db="EMBL/GenBank/DDBJ databases">
        <title>Pedobacter sp. RP-1-13 sp. nov., isolated from Arctic soil.</title>
        <authorList>
            <person name="Dahal R.H."/>
        </authorList>
    </citation>
    <scope>NUCLEOTIDE SEQUENCE [LARGE SCALE GENOMIC DNA]</scope>
    <source>
        <strain evidence="7 8">RP-1-13</strain>
    </source>
</reference>
<sequence length="190" mass="22532">MWLKSIQSFSINRMNSETWQDIRNGNADAMKTLYQSCYQELFAFGFRMIADKDKVKDCLHEIFCDIWQRRMQIGEVNNPKAYLKTCVRNKLLKEIKQDQKTDLINDQDFAHLTENSYEQLLIAAETDADAKVKMWQAINKLTPMQREIIKLKFFEDLNYEAISLMLKLKPRTVYNHIYSAICTLRDELRS</sequence>
<protein>
    <submittedName>
        <fullName evidence="7">Sigma-70 family RNA polymerase sigma factor</fullName>
    </submittedName>
</protein>
<proteinExistence type="inferred from homology"/>
<dbReference type="GO" id="GO:0016987">
    <property type="term" value="F:sigma factor activity"/>
    <property type="evidence" value="ECO:0007669"/>
    <property type="project" value="UniProtKB-KW"/>
</dbReference>
<evidence type="ECO:0000256" key="1">
    <source>
        <dbReference type="ARBA" id="ARBA00010641"/>
    </source>
</evidence>
<evidence type="ECO:0000256" key="2">
    <source>
        <dbReference type="ARBA" id="ARBA00023015"/>
    </source>
</evidence>
<name>A0A4R0MPE4_9SPHI</name>
<dbReference type="InterPro" id="IPR013249">
    <property type="entry name" value="RNA_pol_sigma70_r4_t2"/>
</dbReference>
<dbReference type="InterPro" id="IPR007627">
    <property type="entry name" value="RNA_pol_sigma70_r2"/>
</dbReference>
<dbReference type="AlphaFoldDB" id="A0A4R0MPE4"/>
<dbReference type="GO" id="GO:0006352">
    <property type="term" value="P:DNA-templated transcription initiation"/>
    <property type="evidence" value="ECO:0007669"/>
    <property type="project" value="InterPro"/>
</dbReference>
<dbReference type="GO" id="GO:0003677">
    <property type="term" value="F:DNA binding"/>
    <property type="evidence" value="ECO:0007669"/>
    <property type="project" value="InterPro"/>
</dbReference>
<evidence type="ECO:0000259" key="6">
    <source>
        <dbReference type="Pfam" id="PF08281"/>
    </source>
</evidence>
<dbReference type="PANTHER" id="PTHR43133:SF46">
    <property type="entry name" value="RNA POLYMERASE SIGMA-70 FACTOR ECF SUBFAMILY"/>
    <property type="match status" value="1"/>
</dbReference>
<dbReference type="EMBL" id="SJSK01000005">
    <property type="protein sequence ID" value="TCC88719.1"/>
    <property type="molecule type" value="Genomic_DNA"/>
</dbReference>
<dbReference type="InterPro" id="IPR013324">
    <property type="entry name" value="RNA_pol_sigma_r3/r4-like"/>
</dbReference>
<accession>A0A4R0MPE4</accession>
<dbReference type="PANTHER" id="PTHR43133">
    <property type="entry name" value="RNA POLYMERASE ECF-TYPE SIGMA FACTO"/>
    <property type="match status" value="1"/>
</dbReference>
<dbReference type="OrthoDB" id="9150024at2"/>
<keyword evidence="3" id="KW-0731">Sigma factor</keyword>
<organism evidence="7 8">
    <name type="scientific">Pedobacter frigiditerrae</name>
    <dbReference type="NCBI Taxonomy" id="2530452"/>
    <lineage>
        <taxon>Bacteria</taxon>
        <taxon>Pseudomonadati</taxon>
        <taxon>Bacteroidota</taxon>
        <taxon>Sphingobacteriia</taxon>
        <taxon>Sphingobacteriales</taxon>
        <taxon>Sphingobacteriaceae</taxon>
        <taxon>Pedobacter</taxon>
    </lineage>
</organism>
<dbReference type="SUPFAM" id="SSF88659">
    <property type="entry name" value="Sigma3 and sigma4 domains of RNA polymerase sigma factors"/>
    <property type="match status" value="1"/>
</dbReference>
<dbReference type="InterPro" id="IPR013325">
    <property type="entry name" value="RNA_pol_sigma_r2"/>
</dbReference>
<comment type="caution">
    <text evidence="7">The sequence shown here is derived from an EMBL/GenBank/DDBJ whole genome shotgun (WGS) entry which is preliminary data.</text>
</comment>
<keyword evidence="2" id="KW-0805">Transcription regulation</keyword>
<keyword evidence="4" id="KW-0804">Transcription</keyword>
<dbReference type="SUPFAM" id="SSF88946">
    <property type="entry name" value="Sigma2 domain of RNA polymerase sigma factors"/>
    <property type="match status" value="1"/>
</dbReference>
<dbReference type="Gene3D" id="1.10.10.10">
    <property type="entry name" value="Winged helix-like DNA-binding domain superfamily/Winged helix DNA-binding domain"/>
    <property type="match status" value="1"/>
</dbReference>
<evidence type="ECO:0000313" key="7">
    <source>
        <dbReference type="EMBL" id="TCC88719.1"/>
    </source>
</evidence>
<dbReference type="Gene3D" id="1.10.1740.10">
    <property type="match status" value="1"/>
</dbReference>
<feature type="domain" description="RNA polymerase sigma factor 70 region 4 type 2" evidence="6">
    <location>
        <begin position="133"/>
        <end position="179"/>
    </location>
</feature>
<evidence type="ECO:0000313" key="8">
    <source>
        <dbReference type="Proteomes" id="UP000292884"/>
    </source>
</evidence>
<keyword evidence="8" id="KW-1185">Reference proteome</keyword>